<protein>
    <submittedName>
        <fullName evidence="2">Uncharacterized protein</fullName>
    </submittedName>
</protein>
<feature type="compositionally biased region" description="Low complexity" evidence="1">
    <location>
        <begin position="335"/>
        <end position="357"/>
    </location>
</feature>
<sequence length="759" mass="78605">MSDARPAAPAASRSDDPAPLSPAKPMASVFPYRLDVALGLMMRSALDTPMDLLSSGSASTLLQPESSVPYGYPPFATLGSPCGGPADDDEDACKPSRGMLPALLPTPIPYHAASLYPAADYDPAAASPPAGGGSPLAAQAMGLPSHPDLAQWLRDMVLESIRETNAPFAAMPALSPDAVALPPAHPLAADAPDAAWAGRVSATAPPRMMGPAALAAVIAGSPAKPAAAVASPADALAVPWAHWLAPPLGAGAMDPFMPGMPSAAAMPFADAHAATTRATAPLLGGFPLGYGLAAAAAPPPSLGPLNPPAAGADRGLGLHLGHPLAGETYDPTRVHGSSPSAPHSTTTSSSSSGGPTAMAMDIESLLSSPSSPSSLNSHGTYGYASPHRTSASAAATAATAAAAAAAAAFTASGLALPTAVGSSRRSLTCPSAERRRSSGTLTYPLAGSRPPAARSSTHALAAAPLAGASLSLHSSLDEISEDPAAATPMTSRFSRSTPYLTPAHGPTKSPMALSTQRPLPRLEDGSDGDSASTATLEARGMPWTWPPHGAPASQPRAAYGSSMASVEALRRASHGSLATRDVVARGLALQPSDAGTYHGRSTRRASQVDLTSTQRRRFHNYECKLRSFLNRRPDRMSADKLARIDAIRDELAAHQIDILDRDLISRHKKLFTGRFGNDWWEAVYHLGGQPPQIDADTYAQMLIRLELIASELPESRSADALFIIYDLLREFGIEPYYHIQGKMTTTRMKYQRRTSLSAL</sequence>
<dbReference type="OrthoDB" id="2162720at2759"/>
<dbReference type="AlphaFoldDB" id="A0A4P9XAE9"/>
<organism evidence="2 3">
    <name type="scientific">Caulochytrium protostelioides</name>
    <dbReference type="NCBI Taxonomy" id="1555241"/>
    <lineage>
        <taxon>Eukaryota</taxon>
        <taxon>Fungi</taxon>
        <taxon>Fungi incertae sedis</taxon>
        <taxon>Chytridiomycota</taxon>
        <taxon>Chytridiomycota incertae sedis</taxon>
        <taxon>Chytridiomycetes</taxon>
        <taxon>Caulochytriales</taxon>
        <taxon>Caulochytriaceae</taxon>
        <taxon>Caulochytrium</taxon>
    </lineage>
</organism>
<feature type="compositionally biased region" description="Low complexity" evidence="1">
    <location>
        <begin position="308"/>
        <end position="326"/>
    </location>
</feature>
<evidence type="ECO:0000313" key="2">
    <source>
        <dbReference type="EMBL" id="RKP02328.1"/>
    </source>
</evidence>
<accession>A0A4P9XAE9</accession>
<feature type="region of interest" description="Disordered" evidence="1">
    <location>
        <begin position="304"/>
        <end position="357"/>
    </location>
</feature>
<feature type="compositionally biased region" description="Polar residues" evidence="1">
    <location>
        <begin position="420"/>
        <end position="429"/>
    </location>
</feature>
<keyword evidence="3" id="KW-1185">Reference proteome</keyword>
<evidence type="ECO:0000256" key="1">
    <source>
        <dbReference type="SAM" id="MobiDB-lite"/>
    </source>
</evidence>
<feature type="region of interest" description="Disordered" evidence="1">
    <location>
        <begin position="484"/>
        <end position="533"/>
    </location>
</feature>
<feature type="region of interest" description="Disordered" evidence="1">
    <location>
        <begin position="420"/>
        <end position="458"/>
    </location>
</feature>
<gene>
    <name evidence="2" type="ORF">CXG81DRAFT_25021</name>
</gene>
<proteinExistence type="predicted"/>
<dbReference type="EMBL" id="ML014146">
    <property type="protein sequence ID" value="RKP02328.1"/>
    <property type="molecule type" value="Genomic_DNA"/>
</dbReference>
<feature type="compositionally biased region" description="Polar residues" evidence="1">
    <location>
        <begin position="488"/>
        <end position="499"/>
    </location>
</feature>
<dbReference type="Proteomes" id="UP000274922">
    <property type="component" value="Unassembled WGS sequence"/>
</dbReference>
<name>A0A4P9XAE9_9FUNG</name>
<evidence type="ECO:0000313" key="3">
    <source>
        <dbReference type="Proteomes" id="UP000274922"/>
    </source>
</evidence>
<reference evidence="3" key="1">
    <citation type="journal article" date="2018" name="Nat. Microbiol.">
        <title>Leveraging single-cell genomics to expand the fungal tree of life.</title>
        <authorList>
            <person name="Ahrendt S.R."/>
            <person name="Quandt C.A."/>
            <person name="Ciobanu D."/>
            <person name="Clum A."/>
            <person name="Salamov A."/>
            <person name="Andreopoulos B."/>
            <person name="Cheng J.F."/>
            <person name="Woyke T."/>
            <person name="Pelin A."/>
            <person name="Henrissat B."/>
            <person name="Reynolds N.K."/>
            <person name="Benny G.L."/>
            <person name="Smith M.E."/>
            <person name="James T.Y."/>
            <person name="Grigoriev I.V."/>
        </authorList>
    </citation>
    <scope>NUCLEOTIDE SEQUENCE [LARGE SCALE GENOMIC DNA]</scope>
    <source>
        <strain evidence="3">ATCC 52028</strain>
    </source>
</reference>
<feature type="region of interest" description="Disordered" evidence="1">
    <location>
        <begin position="1"/>
        <end position="24"/>
    </location>
</feature>
<feature type="compositionally biased region" description="Low complexity" evidence="1">
    <location>
        <begin position="1"/>
        <end position="23"/>
    </location>
</feature>